<evidence type="ECO:0000256" key="17">
    <source>
        <dbReference type="SAM" id="SignalP"/>
    </source>
</evidence>
<keyword evidence="12" id="KW-0325">Glycoprotein</keyword>
<evidence type="ECO:0000256" key="8">
    <source>
        <dbReference type="ARBA" id="ARBA00023130"/>
    </source>
</evidence>
<evidence type="ECO:0000256" key="14">
    <source>
        <dbReference type="ARBA" id="ARBA00023319"/>
    </source>
</evidence>
<dbReference type="PANTHER" id="PTHR10441">
    <property type="entry name" value="CD8 ALPHA CHAIN"/>
    <property type="match status" value="1"/>
</dbReference>
<feature type="signal peptide" evidence="17">
    <location>
        <begin position="1"/>
        <end position="23"/>
    </location>
</feature>
<feature type="region of interest" description="Disordered" evidence="15">
    <location>
        <begin position="149"/>
        <end position="169"/>
    </location>
</feature>
<dbReference type="PANTHER" id="PTHR10441:SF2">
    <property type="entry name" value="T-CELL SURFACE GLYCOPROTEIN CD8 ALPHA CHAIN"/>
    <property type="match status" value="1"/>
</dbReference>
<dbReference type="GO" id="GO:0007166">
    <property type="term" value="P:cell surface receptor signaling pathway"/>
    <property type="evidence" value="ECO:0007669"/>
    <property type="project" value="TreeGrafter"/>
</dbReference>
<organism evidence="19 20">
    <name type="scientific">Pelobates cultripes</name>
    <name type="common">Western spadefoot toad</name>
    <dbReference type="NCBI Taxonomy" id="61616"/>
    <lineage>
        <taxon>Eukaryota</taxon>
        <taxon>Metazoa</taxon>
        <taxon>Chordata</taxon>
        <taxon>Craniata</taxon>
        <taxon>Vertebrata</taxon>
        <taxon>Euteleostomi</taxon>
        <taxon>Amphibia</taxon>
        <taxon>Batrachia</taxon>
        <taxon>Anura</taxon>
        <taxon>Pelobatoidea</taxon>
        <taxon>Pelobatidae</taxon>
        <taxon>Pelobates</taxon>
    </lineage>
</organism>
<keyword evidence="20" id="KW-1185">Reference proteome</keyword>
<dbReference type="Pfam" id="PF07686">
    <property type="entry name" value="V-set"/>
    <property type="match status" value="1"/>
</dbReference>
<evidence type="ECO:0000313" key="20">
    <source>
        <dbReference type="Proteomes" id="UP001295444"/>
    </source>
</evidence>
<evidence type="ECO:0000256" key="15">
    <source>
        <dbReference type="SAM" id="MobiDB-lite"/>
    </source>
</evidence>
<dbReference type="GO" id="GO:0002456">
    <property type="term" value="P:T cell mediated immunity"/>
    <property type="evidence" value="ECO:0007669"/>
    <property type="project" value="TreeGrafter"/>
</dbReference>
<dbReference type="InterPro" id="IPR007110">
    <property type="entry name" value="Ig-like_dom"/>
</dbReference>
<dbReference type="Gene3D" id="2.60.40.10">
    <property type="entry name" value="Immunoglobulins"/>
    <property type="match status" value="1"/>
</dbReference>
<evidence type="ECO:0000256" key="16">
    <source>
        <dbReference type="SAM" id="Phobius"/>
    </source>
</evidence>
<feature type="chain" id="PRO_5042170603" description="T-cell surface glycoprotein CD8 alpha chain" evidence="17">
    <location>
        <begin position="24"/>
        <end position="242"/>
    </location>
</feature>
<dbReference type="EMBL" id="OW240917">
    <property type="protein sequence ID" value="CAH2299517.1"/>
    <property type="molecule type" value="Genomic_DNA"/>
</dbReference>
<evidence type="ECO:0000256" key="4">
    <source>
        <dbReference type="ARBA" id="ARBA00022692"/>
    </source>
</evidence>
<feature type="transmembrane region" description="Helical" evidence="16">
    <location>
        <begin position="188"/>
        <end position="212"/>
    </location>
</feature>
<dbReference type="InterPro" id="IPR013783">
    <property type="entry name" value="Ig-like_fold"/>
</dbReference>
<keyword evidence="13" id="KW-0449">Lipoprotein</keyword>
<comment type="subcellular location">
    <subcellularLocation>
        <location evidence="1">Cell membrane</location>
        <topology evidence="1">Single-pass type I membrane protein</topology>
    </subcellularLocation>
</comment>
<evidence type="ECO:0000313" key="19">
    <source>
        <dbReference type="EMBL" id="CAH2299517.1"/>
    </source>
</evidence>
<dbReference type="Proteomes" id="UP001295444">
    <property type="component" value="Chromosome 06"/>
</dbReference>
<feature type="domain" description="Ig-like" evidence="18">
    <location>
        <begin position="24"/>
        <end position="132"/>
    </location>
</feature>
<keyword evidence="6" id="KW-0391">Immunity</keyword>
<reference evidence="19" key="1">
    <citation type="submission" date="2022-03" db="EMBL/GenBank/DDBJ databases">
        <authorList>
            <person name="Alioto T."/>
            <person name="Alioto T."/>
            <person name="Gomez Garrido J."/>
        </authorList>
    </citation>
    <scope>NUCLEOTIDE SEQUENCE</scope>
</reference>
<name>A0AAD1WCV6_PELCU</name>
<evidence type="ECO:0000256" key="12">
    <source>
        <dbReference type="ARBA" id="ARBA00023180"/>
    </source>
</evidence>
<sequence length="242" mass="26919">MRDTMRSIISLTLFLKLISFSDSQQLKLTQTPGKLQSGRTGPVKLECQPIGTGFMDYGVFWFRQRKGASSPESILYQSNMANKVTQSNIPNKDSFKSTKGGTSYNLEINPFGEKDQGIYYCLVNSKLVLYISPGVSLYYPTVTTPKPTTKARVTAKAPNKQDPPPKDPCNCETNASKKDAFKEPFCELLIWAPLAGLCGLLLIALLTTSILLCKRTRRRHCRCKHVPLNEKNGKGRPPGRVV</sequence>
<dbReference type="SUPFAM" id="SSF48726">
    <property type="entry name" value="Immunoglobulin"/>
    <property type="match status" value="1"/>
</dbReference>
<dbReference type="GO" id="GO:0009897">
    <property type="term" value="C:external side of plasma membrane"/>
    <property type="evidence" value="ECO:0007669"/>
    <property type="project" value="TreeGrafter"/>
</dbReference>
<dbReference type="GO" id="GO:0045065">
    <property type="term" value="P:cytotoxic T cell differentiation"/>
    <property type="evidence" value="ECO:0007669"/>
    <property type="project" value="TreeGrafter"/>
</dbReference>
<keyword evidence="9 16" id="KW-0472">Membrane</keyword>
<dbReference type="InterPro" id="IPR013106">
    <property type="entry name" value="Ig_V-set"/>
</dbReference>
<keyword evidence="14" id="KW-0393">Immunoglobulin domain</keyword>
<keyword evidence="8" id="KW-1064">Adaptive immunity</keyword>
<evidence type="ECO:0000256" key="9">
    <source>
        <dbReference type="ARBA" id="ARBA00023136"/>
    </source>
</evidence>
<feature type="compositionally biased region" description="Low complexity" evidence="15">
    <location>
        <begin position="149"/>
        <end position="158"/>
    </location>
</feature>
<dbReference type="PROSITE" id="PS50835">
    <property type="entry name" value="IG_LIKE"/>
    <property type="match status" value="1"/>
</dbReference>
<keyword evidence="7 16" id="KW-1133">Transmembrane helix</keyword>
<evidence type="ECO:0000256" key="7">
    <source>
        <dbReference type="ARBA" id="ARBA00022989"/>
    </source>
</evidence>
<keyword evidence="5 17" id="KW-0732">Signal</keyword>
<evidence type="ECO:0000256" key="6">
    <source>
        <dbReference type="ARBA" id="ARBA00022859"/>
    </source>
</evidence>
<evidence type="ECO:0000256" key="1">
    <source>
        <dbReference type="ARBA" id="ARBA00004251"/>
    </source>
</evidence>
<keyword evidence="11" id="KW-1015">Disulfide bond</keyword>
<dbReference type="SMART" id="SM00409">
    <property type="entry name" value="IG"/>
    <property type="match status" value="1"/>
</dbReference>
<keyword evidence="3" id="KW-1003">Cell membrane</keyword>
<dbReference type="InterPro" id="IPR036179">
    <property type="entry name" value="Ig-like_dom_sf"/>
</dbReference>
<dbReference type="SMART" id="SM00406">
    <property type="entry name" value="IGv"/>
    <property type="match status" value="1"/>
</dbReference>
<dbReference type="InterPro" id="IPR003599">
    <property type="entry name" value="Ig_sub"/>
</dbReference>
<evidence type="ECO:0000256" key="5">
    <source>
        <dbReference type="ARBA" id="ARBA00022729"/>
    </source>
</evidence>
<evidence type="ECO:0000256" key="3">
    <source>
        <dbReference type="ARBA" id="ARBA00022475"/>
    </source>
</evidence>
<evidence type="ECO:0000259" key="18">
    <source>
        <dbReference type="PROSITE" id="PS50835"/>
    </source>
</evidence>
<keyword evidence="10" id="KW-0564">Palmitate</keyword>
<proteinExistence type="predicted"/>
<keyword evidence="4 16" id="KW-0812">Transmembrane</keyword>
<accession>A0AAD1WCV6</accession>
<gene>
    <name evidence="19" type="ORF">PECUL_23A041463</name>
</gene>
<evidence type="ECO:0000256" key="13">
    <source>
        <dbReference type="ARBA" id="ARBA00023288"/>
    </source>
</evidence>
<evidence type="ECO:0000256" key="2">
    <source>
        <dbReference type="ARBA" id="ARBA00021525"/>
    </source>
</evidence>
<dbReference type="AlphaFoldDB" id="A0AAD1WCV6"/>
<dbReference type="InterPro" id="IPR015468">
    <property type="entry name" value="CD8_asu"/>
</dbReference>
<evidence type="ECO:0000256" key="10">
    <source>
        <dbReference type="ARBA" id="ARBA00023139"/>
    </source>
</evidence>
<protein>
    <recommendedName>
        <fullName evidence="2">T-cell surface glycoprotein CD8 alpha chain</fullName>
    </recommendedName>
</protein>
<evidence type="ECO:0000256" key="11">
    <source>
        <dbReference type="ARBA" id="ARBA00023157"/>
    </source>
</evidence>